<sequence>MALHTFLNTLVIWANSPGGQRFGRLLEPSRCPTCTPCCSLLLLVTEKPKVVKPSGESADGPESKKAKVDPTETTMVKKVASFCSLKQALELDWTSDKAKAALKKTPADYFLLQVLLKFRTDRGRDPDPRSFDEDSQALRQIRDDVMERLSVSPSLLNDLFSSFCFSELSPVCAVVGGVLGQEVVKALYQRDAPHRNFFFFDARKGNGVVDYFGPN</sequence>
<keyword evidence="2" id="KW-1185">Reference proteome</keyword>
<dbReference type="Gene3D" id="3.40.50.720">
    <property type="entry name" value="NAD(P)-binding Rossmann-like Domain"/>
    <property type="match status" value="1"/>
</dbReference>
<accession>A0A8C6U1Q7</accession>
<dbReference type="SUPFAM" id="SSF69572">
    <property type="entry name" value="Activating enzymes of the ubiquitin-like proteins"/>
    <property type="match status" value="1"/>
</dbReference>
<dbReference type="Proteomes" id="UP000694523">
    <property type="component" value="Unplaced"/>
</dbReference>
<protein>
    <submittedName>
        <fullName evidence="1">SUMO1 activating enzyme subunit 1</fullName>
    </submittedName>
</protein>
<evidence type="ECO:0000313" key="1">
    <source>
        <dbReference type="Ensembl" id="ENSNMLP00000028122.1"/>
    </source>
</evidence>
<reference evidence="1" key="2">
    <citation type="submission" date="2025-09" db="UniProtKB">
        <authorList>
            <consortium name="Ensembl"/>
        </authorList>
    </citation>
    <scope>IDENTIFICATION</scope>
</reference>
<dbReference type="AlphaFoldDB" id="A0A8C6U1Q7"/>
<proteinExistence type="predicted"/>
<evidence type="ECO:0000313" key="2">
    <source>
        <dbReference type="Proteomes" id="UP000694523"/>
    </source>
</evidence>
<dbReference type="Ensembl" id="ENSNMLT00000031406.1">
    <property type="protein sequence ID" value="ENSNMLP00000028122.1"/>
    <property type="gene ID" value="ENSNMLG00000017903.1"/>
</dbReference>
<name>A0A8C6U1Q7_9GOBI</name>
<reference evidence="1" key="1">
    <citation type="submission" date="2025-08" db="UniProtKB">
        <authorList>
            <consortium name="Ensembl"/>
        </authorList>
    </citation>
    <scope>IDENTIFICATION</scope>
</reference>
<organism evidence="1 2">
    <name type="scientific">Neogobius melanostomus</name>
    <name type="common">round goby</name>
    <dbReference type="NCBI Taxonomy" id="47308"/>
    <lineage>
        <taxon>Eukaryota</taxon>
        <taxon>Metazoa</taxon>
        <taxon>Chordata</taxon>
        <taxon>Craniata</taxon>
        <taxon>Vertebrata</taxon>
        <taxon>Euteleostomi</taxon>
        <taxon>Actinopterygii</taxon>
        <taxon>Neopterygii</taxon>
        <taxon>Teleostei</taxon>
        <taxon>Neoteleostei</taxon>
        <taxon>Acanthomorphata</taxon>
        <taxon>Gobiaria</taxon>
        <taxon>Gobiiformes</taxon>
        <taxon>Gobioidei</taxon>
        <taxon>Gobiidae</taxon>
        <taxon>Benthophilinae</taxon>
        <taxon>Neogobiini</taxon>
        <taxon>Neogobius</taxon>
    </lineage>
</organism>
<dbReference type="GO" id="GO:0008641">
    <property type="term" value="F:ubiquitin-like modifier activating enzyme activity"/>
    <property type="evidence" value="ECO:0007669"/>
    <property type="project" value="InterPro"/>
</dbReference>
<dbReference type="InterPro" id="IPR035985">
    <property type="entry name" value="Ubiquitin-activating_enz"/>
</dbReference>